<reference key="2">
    <citation type="submission" date="2011-04" db="EMBL/GenBank/DDBJ databases">
        <title>Complete sequence of chromosome of Haliscomenobacter hydrossis DSM 1100.</title>
        <authorList>
            <consortium name="US DOE Joint Genome Institute (JGI-PGF)"/>
            <person name="Lucas S."/>
            <person name="Han J."/>
            <person name="Lapidus A."/>
            <person name="Bruce D."/>
            <person name="Goodwin L."/>
            <person name="Pitluck S."/>
            <person name="Peters L."/>
            <person name="Kyrpides N."/>
            <person name="Mavromatis K."/>
            <person name="Ivanova N."/>
            <person name="Ovchinnikova G."/>
            <person name="Pagani I."/>
            <person name="Daligault H."/>
            <person name="Detter J.C."/>
            <person name="Han C."/>
            <person name="Land M."/>
            <person name="Hauser L."/>
            <person name="Markowitz V."/>
            <person name="Cheng J.-F."/>
            <person name="Hugenholtz P."/>
            <person name="Woyke T."/>
            <person name="Wu D."/>
            <person name="Verbarg S."/>
            <person name="Frueling A."/>
            <person name="Brambilla E."/>
            <person name="Klenk H.-P."/>
            <person name="Eisen J.A."/>
        </authorList>
    </citation>
    <scope>NUCLEOTIDE SEQUENCE</scope>
    <source>
        <strain>DSM 1100</strain>
    </source>
</reference>
<organism evidence="2 3">
    <name type="scientific">Haliscomenobacter hydrossis (strain ATCC 27775 / DSM 1100 / LMG 10767 / O)</name>
    <dbReference type="NCBI Taxonomy" id="760192"/>
    <lineage>
        <taxon>Bacteria</taxon>
        <taxon>Pseudomonadati</taxon>
        <taxon>Bacteroidota</taxon>
        <taxon>Saprospiria</taxon>
        <taxon>Saprospirales</taxon>
        <taxon>Haliscomenobacteraceae</taxon>
        <taxon>Haliscomenobacter</taxon>
    </lineage>
</organism>
<gene>
    <name evidence="2" type="ordered locus">Halhy_0180</name>
</gene>
<name>F4KTU9_HALH1</name>
<dbReference type="PROSITE" id="PS51257">
    <property type="entry name" value="PROKAR_LIPOPROTEIN"/>
    <property type="match status" value="1"/>
</dbReference>
<keyword evidence="3" id="KW-1185">Reference proteome</keyword>
<dbReference type="Proteomes" id="UP000008461">
    <property type="component" value="Chromosome"/>
</dbReference>
<evidence type="ECO:0000256" key="1">
    <source>
        <dbReference type="SAM" id="SignalP"/>
    </source>
</evidence>
<proteinExistence type="predicted"/>
<keyword evidence="1" id="KW-0732">Signal</keyword>
<evidence type="ECO:0008006" key="4">
    <source>
        <dbReference type="Google" id="ProtNLM"/>
    </source>
</evidence>
<dbReference type="KEGG" id="hhy:Halhy_0180"/>
<dbReference type="STRING" id="760192.Halhy_0180"/>
<dbReference type="AlphaFoldDB" id="F4KTU9"/>
<evidence type="ECO:0000313" key="3">
    <source>
        <dbReference type="Proteomes" id="UP000008461"/>
    </source>
</evidence>
<sequence length="244" mass="27579">MEAKFKLTSLLGLLIGLSLFSCSNAANEKAAREAEKEEDGFHLSISTKDGDVKIDASEKGDKKTAKDKDGFHLRISTDEGDTEINGKDLEEEIVKNFDLQINGSGKKLDAKVLRSMFPERIGWFKRTEYNFQNALGLMSNAEVEYTKGNQKVAVVVMGGALGNIAGAFGDMFEGEFDLKDSDMQQKTGEWNGQKYIEGYNEAEKKAFMQMIIDDRIMVVVAAENMSAWNFNWWWKRIDWKKLEQ</sequence>
<dbReference type="RefSeq" id="WP_013762657.1">
    <property type="nucleotide sequence ID" value="NC_015510.1"/>
</dbReference>
<protein>
    <recommendedName>
        <fullName evidence="4">Lipoprotein</fullName>
    </recommendedName>
</protein>
<evidence type="ECO:0000313" key="2">
    <source>
        <dbReference type="EMBL" id="AEE48093.1"/>
    </source>
</evidence>
<feature type="chain" id="PRO_5003310228" description="Lipoprotein" evidence="1">
    <location>
        <begin position="26"/>
        <end position="244"/>
    </location>
</feature>
<dbReference type="HOGENOM" id="CLU_1136801_0_0_10"/>
<dbReference type="EMBL" id="CP002691">
    <property type="protein sequence ID" value="AEE48093.1"/>
    <property type="molecule type" value="Genomic_DNA"/>
</dbReference>
<reference evidence="2 3" key="1">
    <citation type="journal article" date="2011" name="Stand. Genomic Sci.">
        <title>Complete genome sequence of Haliscomenobacter hydrossis type strain (O).</title>
        <authorList>
            <consortium name="US DOE Joint Genome Institute (JGI-PGF)"/>
            <person name="Daligault H."/>
            <person name="Lapidus A."/>
            <person name="Zeytun A."/>
            <person name="Nolan M."/>
            <person name="Lucas S."/>
            <person name="Del Rio T.G."/>
            <person name="Tice H."/>
            <person name="Cheng J.F."/>
            <person name="Tapia R."/>
            <person name="Han C."/>
            <person name="Goodwin L."/>
            <person name="Pitluck S."/>
            <person name="Liolios K."/>
            <person name="Pagani I."/>
            <person name="Ivanova N."/>
            <person name="Huntemann M."/>
            <person name="Mavromatis K."/>
            <person name="Mikhailova N."/>
            <person name="Pati A."/>
            <person name="Chen A."/>
            <person name="Palaniappan K."/>
            <person name="Land M."/>
            <person name="Hauser L."/>
            <person name="Brambilla E.M."/>
            <person name="Rohde M."/>
            <person name="Verbarg S."/>
            <person name="Goker M."/>
            <person name="Bristow J."/>
            <person name="Eisen J.A."/>
            <person name="Markowitz V."/>
            <person name="Hugenholtz P."/>
            <person name="Kyrpides N.C."/>
            <person name="Klenk H.P."/>
            <person name="Woyke T."/>
        </authorList>
    </citation>
    <scope>NUCLEOTIDE SEQUENCE [LARGE SCALE GENOMIC DNA]</scope>
    <source>
        <strain evidence="3">ATCC 27775 / DSM 1100 / LMG 10767 / O</strain>
    </source>
</reference>
<accession>F4KTU9</accession>
<feature type="signal peptide" evidence="1">
    <location>
        <begin position="1"/>
        <end position="25"/>
    </location>
</feature>